<keyword evidence="3" id="KW-1185">Reference proteome</keyword>
<feature type="transmembrane region" description="Helical" evidence="2">
    <location>
        <begin position="379"/>
        <end position="403"/>
    </location>
</feature>
<dbReference type="Proteomes" id="UP000887572">
    <property type="component" value="Unplaced"/>
</dbReference>
<accession>A0A914IF67</accession>
<feature type="region of interest" description="Disordered" evidence="1">
    <location>
        <begin position="319"/>
        <end position="359"/>
    </location>
</feature>
<proteinExistence type="predicted"/>
<reference evidence="4" key="1">
    <citation type="submission" date="2022-11" db="UniProtKB">
        <authorList>
            <consortium name="WormBaseParasite"/>
        </authorList>
    </citation>
    <scope>IDENTIFICATION</scope>
</reference>
<keyword evidence="2" id="KW-0472">Membrane</keyword>
<organism evidence="3 4">
    <name type="scientific">Globodera rostochiensis</name>
    <name type="common">Golden nematode worm</name>
    <name type="synonym">Heterodera rostochiensis</name>
    <dbReference type="NCBI Taxonomy" id="31243"/>
    <lineage>
        <taxon>Eukaryota</taxon>
        <taxon>Metazoa</taxon>
        <taxon>Ecdysozoa</taxon>
        <taxon>Nematoda</taxon>
        <taxon>Chromadorea</taxon>
        <taxon>Rhabditida</taxon>
        <taxon>Tylenchina</taxon>
        <taxon>Tylenchomorpha</taxon>
        <taxon>Tylenchoidea</taxon>
        <taxon>Heteroderidae</taxon>
        <taxon>Heteroderinae</taxon>
        <taxon>Globodera</taxon>
    </lineage>
</organism>
<evidence type="ECO:0000256" key="1">
    <source>
        <dbReference type="SAM" id="MobiDB-lite"/>
    </source>
</evidence>
<evidence type="ECO:0000313" key="4">
    <source>
        <dbReference type="WBParaSite" id="Gr19_v10_g9349.t2"/>
    </source>
</evidence>
<keyword evidence="2" id="KW-0812">Transmembrane</keyword>
<evidence type="ECO:0000313" key="3">
    <source>
        <dbReference type="Proteomes" id="UP000887572"/>
    </source>
</evidence>
<dbReference type="WBParaSite" id="Gr19_v10_g9349.t2">
    <property type="protein sequence ID" value="Gr19_v10_g9349.t2"/>
    <property type="gene ID" value="Gr19_v10_g9349"/>
</dbReference>
<keyword evidence="2" id="KW-1133">Transmembrane helix</keyword>
<dbReference type="AlphaFoldDB" id="A0A914IF67"/>
<protein>
    <submittedName>
        <fullName evidence="4">Uncharacterized protein</fullName>
    </submittedName>
</protein>
<evidence type="ECO:0000256" key="2">
    <source>
        <dbReference type="SAM" id="Phobius"/>
    </source>
</evidence>
<name>A0A914IF67_GLORO</name>
<sequence>MDERSAACHNFIVISAQQNKKLSIFVEVLVRVVVVMDVDECGNFLCCQVHPSLFAVQIGTFWRFISSAGNLALVCRSNWHILAFHLIGGQSGISLPFKLAHFGVLSHRREQSNDDSLCRISESSVLYEKFCAVLDDAHRVRNGKEWLKLRENNKQPPTEDKNGAFAEWSYRYYSIERFFDYCYFLKKSKVCEFSIELVQKKRPFVCKCKKICAPYENTKFQHIALKPEFKYERGDPMSIGDAMRKIVEAYQKLYPGNLQKLQSLISRQKELPKMDFCNKEDCIKVHAWVYYAKNGGDSDVATPKLEQIQKHLLKNVPLNLKEFPPQPPQNEKQTAEKPKIKLPQNYSTSSSSSPRGHYQPNKTVLVTLEHPFQVQATTVVVLEVAMVEVVMGSIVILVVWIVLPVRGRTSSFAASCVRASGVGINANCSLSASVMFSTLRWQVYQPEHLAPSLPAY</sequence>